<sequence>MPFKSPNPNAETYSPHTAILRGMDEIEVDDLPAAEDIRPGALVERNGDELQNHSEDGGPASPMFAVEKRDWGMLADDTDIFANELSTVNNATHFAGDTALFAGFDKLHRVWGLLADGNTVEEDDLLVSNGDGTFRSIDSGGGETAENAIVRALEGVDTSGESDGPNRIRLEVMM</sequence>
<dbReference type="RefSeq" id="WP_008414625.1">
    <property type="nucleotide sequence ID" value="NZ_AOHV01000010.1"/>
</dbReference>
<evidence type="ECO:0000313" key="2">
    <source>
        <dbReference type="EMBL" id="ELY40196.1"/>
    </source>
</evidence>
<reference evidence="2 4" key="2">
    <citation type="journal article" date="2014" name="PLoS Genet.">
        <title>Phylogenetically driven sequencing of extremely halophilic archaea reveals strategies for static and dynamic osmo-response.</title>
        <authorList>
            <person name="Becker E.A."/>
            <person name="Seitzer P.M."/>
            <person name="Tritt A."/>
            <person name="Larsen D."/>
            <person name="Krusor M."/>
            <person name="Yao A.I."/>
            <person name="Wu D."/>
            <person name="Madern D."/>
            <person name="Eisen J.A."/>
            <person name="Darling A.E."/>
            <person name="Facciotti M.T."/>
        </authorList>
    </citation>
    <scope>NUCLEOTIDE SEQUENCE [LARGE SCALE GENOMIC DNA]</scope>
    <source>
        <strain evidence="2">B3</strain>
        <strain evidence="4">DSM 18796 / CECT 7217 / JCM 14584 / KCTC 4019 / B3</strain>
    </source>
</reference>
<dbReference type="EMBL" id="AOHV01000010">
    <property type="protein sequence ID" value="ELY40196.1"/>
    <property type="molecule type" value="Genomic_DNA"/>
</dbReference>
<dbReference type="EMBL" id="CP002062">
    <property type="protein sequence ID" value="ADJ14482.1"/>
    <property type="molecule type" value="Genomic_DNA"/>
</dbReference>
<protein>
    <submittedName>
        <fullName evidence="1">Uncharacterized protein</fullName>
    </submittedName>
</protein>
<dbReference type="AlphaFoldDB" id="D8J9W0"/>
<dbReference type="eggNOG" id="arCOG13683">
    <property type="taxonomic scope" value="Archaea"/>
</dbReference>
<dbReference type="STRING" id="795797.HacjB3_05455"/>
<keyword evidence="4" id="KW-1185">Reference proteome</keyword>
<organism evidence="1 3">
    <name type="scientific">Halalkalicoccus jeotgali (strain DSM 18796 / CECT 7217 / JCM 14584 / KCTC 4019 / B3)</name>
    <dbReference type="NCBI Taxonomy" id="795797"/>
    <lineage>
        <taxon>Archaea</taxon>
        <taxon>Methanobacteriati</taxon>
        <taxon>Methanobacteriota</taxon>
        <taxon>Stenosarchaea group</taxon>
        <taxon>Halobacteria</taxon>
        <taxon>Halobacteriales</taxon>
        <taxon>Halococcaceae</taxon>
        <taxon>Halalkalicoccus</taxon>
    </lineage>
</organism>
<dbReference type="Proteomes" id="UP000011645">
    <property type="component" value="Unassembled WGS sequence"/>
</dbReference>
<evidence type="ECO:0000313" key="4">
    <source>
        <dbReference type="Proteomes" id="UP000011645"/>
    </source>
</evidence>
<gene>
    <name evidence="1" type="ordered locus">HacjB3_05455</name>
    <name evidence="2" type="ORF">C497_03830</name>
</gene>
<accession>D8J9W0</accession>
<dbReference type="PATRIC" id="fig|795797.18.peg.1094"/>
<name>D8J9W0_HALJB</name>
<proteinExistence type="predicted"/>
<dbReference type="KEGG" id="hje:HacjB3_05455"/>
<dbReference type="Proteomes" id="UP000000390">
    <property type="component" value="Chromosome"/>
</dbReference>
<evidence type="ECO:0000313" key="3">
    <source>
        <dbReference type="Proteomes" id="UP000000390"/>
    </source>
</evidence>
<dbReference type="HOGENOM" id="CLU_1536611_0_0_2"/>
<evidence type="ECO:0000313" key="1">
    <source>
        <dbReference type="EMBL" id="ADJ14482.1"/>
    </source>
</evidence>
<reference evidence="1 3" key="1">
    <citation type="journal article" date="2010" name="J. Bacteriol.">
        <title>Complete genome sequence of Halalkalicoccus jeotgali B3(T), an extremely halophilic archaeon.</title>
        <authorList>
            <person name="Roh S.W."/>
            <person name="Nam Y.D."/>
            <person name="Nam S.H."/>
            <person name="Choi S.H."/>
            <person name="Park H.S."/>
            <person name="Bae J.W."/>
        </authorList>
    </citation>
    <scope>NUCLEOTIDE SEQUENCE [LARGE SCALE GENOMIC DNA]</scope>
    <source>
        <strain evidence="1">B3</strain>
        <strain evidence="3">DSM 18796 / CECT 7217 / JCM 14584 / KCTC 4019 / B3</strain>
    </source>
</reference>